<comment type="caution">
    <text evidence="4">The sequence shown here is derived from an EMBL/GenBank/DDBJ whole genome shotgun (WGS) entry which is preliminary data.</text>
</comment>
<dbReference type="InterPro" id="IPR010730">
    <property type="entry name" value="HET"/>
</dbReference>
<dbReference type="OrthoDB" id="2958217at2759"/>
<feature type="region of interest" description="Disordered" evidence="2">
    <location>
        <begin position="937"/>
        <end position="967"/>
    </location>
</feature>
<accession>A0A9W8SCJ1</accession>
<dbReference type="EMBL" id="JAOQAZ010000002">
    <property type="protein sequence ID" value="KAJ4269789.1"/>
    <property type="molecule type" value="Genomic_DNA"/>
</dbReference>
<feature type="compositionally biased region" description="Acidic residues" evidence="2">
    <location>
        <begin position="92"/>
        <end position="101"/>
    </location>
</feature>
<feature type="region of interest" description="Disordered" evidence="2">
    <location>
        <begin position="88"/>
        <end position="109"/>
    </location>
</feature>
<keyword evidence="1" id="KW-0175">Coiled coil</keyword>
<dbReference type="Proteomes" id="UP001152049">
    <property type="component" value="Unassembled WGS sequence"/>
</dbReference>
<protein>
    <recommendedName>
        <fullName evidence="3">Heterokaryon incompatibility domain-containing protein</fullName>
    </recommendedName>
</protein>
<evidence type="ECO:0000259" key="3">
    <source>
        <dbReference type="Pfam" id="PF06985"/>
    </source>
</evidence>
<sequence length="1019" mass="116262">MAPHLKNVIFKNIRNHHTTTVIDKIFRQRDGKPLNQTPETAAMVRDWEKITQGRGKRNVEALDNAHKENKHDVDAMTDEELSRISIYISQESDSEDDESSDPEAKESQDMDKFNEYKHHQYVHRWGLFSDSDGRDEEWFIADPPVLEESDPQYLCDMCRNIDFRALLSKRGLPGNQQPGPTRISLLAIPKIMNESSKCAFCRLLRRRIVQDDLLSNIHPDLWNGISVRLNVLDDGPQYALRLEVEIPDVDTATNSRIVLHQISEDLDTQQPLQGLAVRQDAADISRLRSWLRECNENHQSQDADCTSFLKPLMSTIRVIDTVDNCVKEVDTPCEYICLSYVWGTGSQTQYTTKTREQLSKPGGLDNANLPQTILDAIKVTKDLGVRYVWIDALCITQDDNEDKGRIISNMGAIYANATLSIMASTNVNPTDGLPGVGVLRSQEQSIEKMQGITLAVAFQDARHRYSEIENRLWNTRAWTFQERVLSRRSVYFTDAQMCFVCPHGAAFEDTVPVLDAGYTATPVNDQLQLSSRLHDVWSRVWGDPTQSRYLNKAFETEDGVTIFVAEDPDRPGERAQDAAPLYKYRGIASYDTIDAPLIKGDTMWEAYTHAVNAYTRRNMTWQSDAVNAFVGIADLIRKGTNTKFWYGMPEFALNQSLLWLPQEPMKRRLSQDGEALFPSWTWAAWQGQVAYRGRGWHNAVGFSPSTMLMWLEKATVEELMQSFMRIERTEEEIAEYRKKLESRAHLLVRPQPTPLLHLDYQEQGWEVEHDKVRNQHIFVHEEYPGVRLEYPICLPGQLIFELPSDDGTLYFRAKTVSARFCDVTTTKHLASPIQDDFLQIGLNDEDRSANNRRPWQRIVYHQGYRAGSLSLNVPIEELNLGSNSADSEQSDDSQERYFLVAVSRDGLSYIAPPPIGWDMYWRGDPLMLQEKILRDEWTSDGAPPPVANEDVSPDESRVNETGDPRWDEGRFGSTGILDVCNVLLLREKERGYSERIGVGKISYCAFSAAKPGVELVMLK</sequence>
<feature type="coiled-coil region" evidence="1">
    <location>
        <begin position="719"/>
        <end position="746"/>
    </location>
</feature>
<evidence type="ECO:0000256" key="1">
    <source>
        <dbReference type="SAM" id="Coils"/>
    </source>
</evidence>
<dbReference type="Pfam" id="PF06985">
    <property type="entry name" value="HET"/>
    <property type="match status" value="1"/>
</dbReference>
<name>A0A9W8SCJ1_9HYPO</name>
<feature type="domain" description="Heterokaryon incompatibility" evidence="3">
    <location>
        <begin position="335"/>
        <end position="482"/>
    </location>
</feature>
<dbReference type="PANTHER" id="PTHR33112:SF12">
    <property type="entry name" value="HETEROKARYON INCOMPATIBILITY DOMAIN-CONTAINING PROTEIN"/>
    <property type="match status" value="1"/>
</dbReference>
<organism evidence="4 5">
    <name type="scientific">Fusarium torreyae</name>
    <dbReference type="NCBI Taxonomy" id="1237075"/>
    <lineage>
        <taxon>Eukaryota</taxon>
        <taxon>Fungi</taxon>
        <taxon>Dikarya</taxon>
        <taxon>Ascomycota</taxon>
        <taxon>Pezizomycotina</taxon>
        <taxon>Sordariomycetes</taxon>
        <taxon>Hypocreomycetidae</taxon>
        <taxon>Hypocreales</taxon>
        <taxon>Nectriaceae</taxon>
        <taxon>Fusarium</taxon>
    </lineage>
</organism>
<gene>
    <name evidence="4" type="ORF">NW762_001458</name>
</gene>
<evidence type="ECO:0000256" key="2">
    <source>
        <dbReference type="SAM" id="MobiDB-lite"/>
    </source>
</evidence>
<reference evidence="4" key="1">
    <citation type="submission" date="2022-09" db="EMBL/GenBank/DDBJ databases">
        <title>Fusarium specimens isolated from Avocado Roots.</title>
        <authorList>
            <person name="Stajich J."/>
            <person name="Roper C."/>
            <person name="Heimlech-Rivalta G."/>
        </authorList>
    </citation>
    <scope>NUCLEOTIDE SEQUENCE</scope>
    <source>
        <strain evidence="4">CF00136</strain>
    </source>
</reference>
<evidence type="ECO:0000313" key="4">
    <source>
        <dbReference type="EMBL" id="KAJ4269789.1"/>
    </source>
</evidence>
<proteinExistence type="predicted"/>
<dbReference type="AlphaFoldDB" id="A0A9W8SCJ1"/>
<dbReference type="PANTHER" id="PTHR33112">
    <property type="entry name" value="DOMAIN PROTEIN, PUTATIVE-RELATED"/>
    <property type="match status" value="1"/>
</dbReference>
<feature type="compositionally biased region" description="Basic and acidic residues" evidence="2">
    <location>
        <begin position="954"/>
        <end position="967"/>
    </location>
</feature>
<evidence type="ECO:0000313" key="5">
    <source>
        <dbReference type="Proteomes" id="UP001152049"/>
    </source>
</evidence>
<keyword evidence="5" id="KW-1185">Reference proteome</keyword>